<evidence type="ECO:0000313" key="2">
    <source>
        <dbReference type="EMBL" id="AFM11742.1"/>
    </source>
</evidence>
<feature type="region of interest" description="Disordered" evidence="1">
    <location>
        <begin position="1250"/>
        <end position="1282"/>
    </location>
</feature>
<dbReference type="Proteomes" id="UP000006048">
    <property type="component" value="Chromosome"/>
</dbReference>
<evidence type="ECO:0000313" key="3">
    <source>
        <dbReference type="Proteomes" id="UP000006048"/>
    </source>
</evidence>
<gene>
    <name evidence="2" type="ordered locus">Turpa_1093</name>
</gene>
<protein>
    <submittedName>
        <fullName evidence="2">Uncharacterized protein</fullName>
    </submittedName>
</protein>
<proteinExistence type="predicted"/>
<name>I4B385_TURPD</name>
<dbReference type="EMBL" id="CP002959">
    <property type="protein sequence ID" value="AFM11742.1"/>
    <property type="molecule type" value="Genomic_DNA"/>
</dbReference>
<evidence type="ECO:0000256" key="1">
    <source>
        <dbReference type="SAM" id="MobiDB-lite"/>
    </source>
</evidence>
<reference evidence="2 3" key="1">
    <citation type="submission" date="2012-06" db="EMBL/GenBank/DDBJ databases">
        <title>The complete chromosome of genome of Turneriella parva DSM 21527.</title>
        <authorList>
            <consortium name="US DOE Joint Genome Institute (JGI-PGF)"/>
            <person name="Lucas S."/>
            <person name="Han J."/>
            <person name="Lapidus A."/>
            <person name="Bruce D."/>
            <person name="Goodwin L."/>
            <person name="Pitluck S."/>
            <person name="Peters L."/>
            <person name="Kyrpides N."/>
            <person name="Mavromatis K."/>
            <person name="Ivanova N."/>
            <person name="Mikhailova N."/>
            <person name="Chertkov O."/>
            <person name="Detter J.C."/>
            <person name="Tapia R."/>
            <person name="Han C."/>
            <person name="Land M."/>
            <person name="Hauser L."/>
            <person name="Markowitz V."/>
            <person name="Cheng J.-F."/>
            <person name="Hugenholtz P."/>
            <person name="Woyke T."/>
            <person name="Wu D."/>
            <person name="Gronow S."/>
            <person name="Wellnitz S."/>
            <person name="Brambilla E."/>
            <person name="Klenk H.-P."/>
            <person name="Eisen J.A."/>
        </authorList>
    </citation>
    <scope>NUCLEOTIDE SEQUENCE [LARGE SCALE GENOMIC DNA]</scope>
    <source>
        <strain evidence="3">ATCC BAA-1111 / DSM 21527 / NCTC 11395 / H</strain>
    </source>
</reference>
<keyword evidence="3" id="KW-1185">Reference proteome</keyword>
<accession>I4B385</accession>
<organism evidence="2 3">
    <name type="scientific">Turneriella parva (strain ATCC BAA-1111 / DSM 21527 / NCTC 11395 / H)</name>
    <name type="common">Leptospira parva</name>
    <dbReference type="NCBI Taxonomy" id="869212"/>
    <lineage>
        <taxon>Bacteria</taxon>
        <taxon>Pseudomonadati</taxon>
        <taxon>Spirochaetota</taxon>
        <taxon>Spirochaetia</taxon>
        <taxon>Leptospirales</taxon>
        <taxon>Leptospiraceae</taxon>
        <taxon>Turneriella</taxon>
    </lineage>
</organism>
<dbReference type="KEGG" id="tpx:Turpa_1093"/>
<dbReference type="HOGENOM" id="CLU_262990_0_0_12"/>
<sequence length="1282" mass="136906">MSVITRMQKRRFLIIVVALGLNYCAGGVFNSNTSYSKNKQNDENHAFNEATFRGAIGEEKYNALFGGAADADLKLLLYGVGQSNAIALVNAVTDVNRISQILNAPDAVSSTKLVQLINSVDAHIREGRKYTALAEPNDTLRKIYTLVNNVDSASSIKSVILGIASQPADPQAFNAIERLALLVALTNETKNVIPKLLNAIVTPEPTYNLDTPNLLKLLRVLNETHDIARLAHLINGIDDGVPAATVGAGVVNVANLIRTLNHSGIDRVIELLNDAAVNIDHICQMMNTLSLNGIALSNSDNYAGTPDWAVPSQVHNWASYTSYSSTGNWYFTSGTGFLNFHMAPTPAAKYAVLHTKLRLLAAGTLSFNLNIESLAGGSQVSAAITGCTNDNQTRTTAGNHAISLNLSAGICHLKIIAKGSGGYIAISNIVAPGSQGADRSPAEKIAVLLNQIDVQGTGTLAQILSSAVGAGQALSSSGLTNLIALIERAHFPADLNATPRLVTLINGITNVDVLRRIVNGISPTGTRQLTEIANFLADLNKGAGFINRLYAEDTPKVFAVINALTPGATWSLIDTLDNLAADRVPHLVSFIRLVSDVSHFSTILNTLSPVHYTVRPGVSTSYLPSASGGQKLADFLSLVITGGSMTVENEIVRLSNDIAAGGGSHNLALLLSALDPNAPQASGVQRLYALVDSLKSQAWPRYNHAFDLSDGGADHTAGGDTASSGDHFGRLTTLANSLTGDGPAIMAAMVNYVDQSQFPKLTQLVATARRIKYVSDLASRLTNLELLIQAIAPADMTQMVHILNGIGDSTQNGDKPAKAIGDMFIFVDAMNRLAYHPNGSPRPIAKQLNIVQLINQVNKCGLHPASAEDHIWPKQYINELSGSCTGTGYDNWRKRATNVMLRLNNASGLAVLVGDINDLNKVILLMNGGLNEWALGRLVNLIPGEVMLVHLNNLNLPAGPPVGITGSAAPNAVERSLIYMINTMHPDDIARLVHYGTGIGRGTRWKRRVEWFGEVPYDKGYAEETDACGGEWRVGIYYGYTCYQHYKTDRRATNSGCNYYRGVGPARMAAFLNIERGFHLSFLVNKYGPRVMTAAVGCGTALTSQVIVANDLSRSGAIPPSESVTIHQLGYTHNYGASSLNACTTDYGRGTNYSRGIVHYNAGWAHGVVDWNANRRGYLPEVYLSGGFYPVWALNPHSSILDFGLIFAPNDPAPGTNLVFAGRVLDNLIYDKLGLNYGLLPSSTLPDTAASTPADCDVAPNVNPNDAGSNNAISGPWGQAPN</sequence>
<feature type="compositionally biased region" description="Polar residues" evidence="1">
    <location>
        <begin position="1262"/>
        <end position="1273"/>
    </location>
</feature>
<dbReference type="STRING" id="869212.Turpa_1093"/>